<dbReference type="Proteomes" id="UP001266305">
    <property type="component" value="Unassembled WGS sequence"/>
</dbReference>
<evidence type="ECO:0000313" key="1">
    <source>
        <dbReference type="EMBL" id="KAK2098420.1"/>
    </source>
</evidence>
<accession>A0ABQ9UMY1</accession>
<keyword evidence="2" id="KW-1185">Reference proteome</keyword>
<protein>
    <submittedName>
        <fullName evidence="1">Uncharacterized protein</fullName>
    </submittedName>
</protein>
<sequence>MSPMKLPNLKFLDARKVTRQEREEALVRGAFMKVVKPKVSCLLPVLHKGFRSHGNAYAPGHGECPLNVYNAVEISHEGAIHGYIVGQT</sequence>
<proteinExistence type="predicted"/>
<comment type="caution">
    <text evidence="1">The sequence shown here is derived from an EMBL/GenBank/DDBJ whole genome shotgun (WGS) entry which is preliminary data.</text>
</comment>
<name>A0ABQ9UMY1_SAGOE</name>
<dbReference type="EMBL" id="JASSZA010000011">
    <property type="protein sequence ID" value="KAK2098420.1"/>
    <property type="molecule type" value="Genomic_DNA"/>
</dbReference>
<gene>
    <name evidence="1" type="ORF">P7K49_023871</name>
</gene>
<reference evidence="1 2" key="1">
    <citation type="submission" date="2023-05" db="EMBL/GenBank/DDBJ databases">
        <title>B98-5 Cell Line De Novo Hybrid Assembly: An Optical Mapping Approach.</title>
        <authorList>
            <person name="Kananen K."/>
            <person name="Auerbach J.A."/>
            <person name="Kautto E."/>
            <person name="Blachly J.S."/>
        </authorList>
    </citation>
    <scope>NUCLEOTIDE SEQUENCE [LARGE SCALE GENOMIC DNA]</scope>
    <source>
        <strain evidence="1">B95-8</strain>
        <tissue evidence="1">Cell line</tissue>
    </source>
</reference>
<evidence type="ECO:0000313" key="2">
    <source>
        <dbReference type="Proteomes" id="UP001266305"/>
    </source>
</evidence>
<organism evidence="1 2">
    <name type="scientific">Saguinus oedipus</name>
    <name type="common">Cotton-top tamarin</name>
    <name type="synonym">Oedipomidas oedipus</name>
    <dbReference type="NCBI Taxonomy" id="9490"/>
    <lineage>
        <taxon>Eukaryota</taxon>
        <taxon>Metazoa</taxon>
        <taxon>Chordata</taxon>
        <taxon>Craniata</taxon>
        <taxon>Vertebrata</taxon>
        <taxon>Euteleostomi</taxon>
        <taxon>Mammalia</taxon>
        <taxon>Eutheria</taxon>
        <taxon>Euarchontoglires</taxon>
        <taxon>Primates</taxon>
        <taxon>Haplorrhini</taxon>
        <taxon>Platyrrhini</taxon>
        <taxon>Cebidae</taxon>
        <taxon>Callitrichinae</taxon>
        <taxon>Saguinus</taxon>
    </lineage>
</organism>